<proteinExistence type="predicted"/>
<name>A0A8X6KWT3_TRICU</name>
<comment type="caution">
    <text evidence="1">The sequence shown here is derived from an EMBL/GenBank/DDBJ whole genome shotgun (WGS) entry which is preliminary data.</text>
</comment>
<dbReference type="AlphaFoldDB" id="A0A8X6KWT3"/>
<protein>
    <submittedName>
        <fullName evidence="1">Uncharacterized protein</fullName>
    </submittedName>
</protein>
<keyword evidence="2" id="KW-1185">Reference proteome</keyword>
<evidence type="ECO:0000313" key="1">
    <source>
        <dbReference type="EMBL" id="GFQ87171.1"/>
    </source>
</evidence>
<evidence type="ECO:0000313" key="2">
    <source>
        <dbReference type="Proteomes" id="UP000887116"/>
    </source>
</evidence>
<gene>
    <name evidence="1" type="ORF">TNCT_517791</name>
</gene>
<accession>A0A8X6KWT3</accession>
<sequence>MKFSNNDFSYSFEYFLRIDIPNFLYIYVGKIHAALAVGSVRTDLVAMLILSQSDSFGTAWGRLMPGHALLYPPLSA</sequence>
<dbReference type="EMBL" id="BMAO01003345">
    <property type="protein sequence ID" value="GFQ87171.1"/>
    <property type="molecule type" value="Genomic_DNA"/>
</dbReference>
<dbReference type="Proteomes" id="UP000887116">
    <property type="component" value="Unassembled WGS sequence"/>
</dbReference>
<reference evidence="1" key="1">
    <citation type="submission" date="2020-07" db="EMBL/GenBank/DDBJ databases">
        <title>Multicomponent nature underlies the extraordinary mechanical properties of spider dragline silk.</title>
        <authorList>
            <person name="Kono N."/>
            <person name="Nakamura H."/>
            <person name="Mori M."/>
            <person name="Yoshida Y."/>
            <person name="Ohtoshi R."/>
            <person name="Malay A.D."/>
            <person name="Moran D.A.P."/>
            <person name="Tomita M."/>
            <person name="Numata K."/>
            <person name="Arakawa K."/>
        </authorList>
    </citation>
    <scope>NUCLEOTIDE SEQUENCE</scope>
</reference>
<organism evidence="1 2">
    <name type="scientific">Trichonephila clavata</name>
    <name type="common">Joro spider</name>
    <name type="synonym">Nephila clavata</name>
    <dbReference type="NCBI Taxonomy" id="2740835"/>
    <lineage>
        <taxon>Eukaryota</taxon>
        <taxon>Metazoa</taxon>
        <taxon>Ecdysozoa</taxon>
        <taxon>Arthropoda</taxon>
        <taxon>Chelicerata</taxon>
        <taxon>Arachnida</taxon>
        <taxon>Araneae</taxon>
        <taxon>Araneomorphae</taxon>
        <taxon>Entelegynae</taxon>
        <taxon>Araneoidea</taxon>
        <taxon>Nephilidae</taxon>
        <taxon>Trichonephila</taxon>
    </lineage>
</organism>